<feature type="coiled-coil region" evidence="1">
    <location>
        <begin position="60"/>
        <end position="87"/>
    </location>
</feature>
<accession>A0ABW7LA66</accession>
<proteinExistence type="predicted"/>
<dbReference type="RefSeq" id="WP_395130476.1">
    <property type="nucleotide sequence ID" value="NZ_JBIMPM010000035.1"/>
</dbReference>
<protein>
    <recommendedName>
        <fullName evidence="4">Fis family transcriptional regulator</fullName>
    </recommendedName>
</protein>
<comment type="caution">
    <text evidence="2">The sequence shown here is derived from an EMBL/GenBank/DDBJ whole genome shotgun (WGS) entry which is preliminary data.</text>
</comment>
<name>A0ABW7LA66_9BURK</name>
<reference evidence="2 3" key="1">
    <citation type="submission" date="2024-10" db="EMBL/GenBank/DDBJ databases">
        <title>Burkholderia semiarida in Mexico.</title>
        <authorList>
            <person name="Estrada P."/>
        </authorList>
    </citation>
    <scope>NUCLEOTIDE SEQUENCE [LARGE SCALE GENOMIC DNA]</scope>
    <source>
        <strain evidence="2 3">CLM7-1</strain>
    </source>
</reference>
<organism evidence="2 3">
    <name type="scientific">Burkholderia semiarida</name>
    <dbReference type="NCBI Taxonomy" id="2843303"/>
    <lineage>
        <taxon>Bacteria</taxon>
        <taxon>Pseudomonadati</taxon>
        <taxon>Pseudomonadota</taxon>
        <taxon>Betaproteobacteria</taxon>
        <taxon>Burkholderiales</taxon>
        <taxon>Burkholderiaceae</taxon>
        <taxon>Burkholderia</taxon>
        <taxon>Burkholderia cepacia complex</taxon>
    </lineage>
</organism>
<dbReference type="Proteomes" id="UP001609186">
    <property type="component" value="Unassembled WGS sequence"/>
</dbReference>
<gene>
    <name evidence="2" type="ORF">ACGTRS_24625</name>
</gene>
<evidence type="ECO:0000313" key="2">
    <source>
        <dbReference type="EMBL" id="MFH5254420.1"/>
    </source>
</evidence>
<sequence length="104" mass="11878">MQGMRIAKYVQDLAVRLRKATLERDFDLMRLLDQEVHLVVTQLAGREFSDEARGALVLLRATHQAAVDMIEAELQALSTEMTRASDRRPGWQAYARQADEPPLR</sequence>
<evidence type="ECO:0000256" key="1">
    <source>
        <dbReference type="SAM" id="Coils"/>
    </source>
</evidence>
<evidence type="ECO:0000313" key="3">
    <source>
        <dbReference type="Proteomes" id="UP001609186"/>
    </source>
</evidence>
<evidence type="ECO:0008006" key="4">
    <source>
        <dbReference type="Google" id="ProtNLM"/>
    </source>
</evidence>
<keyword evidence="3" id="KW-1185">Reference proteome</keyword>
<dbReference type="EMBL" id="JBIMPM010000035">
    <property type="protein sequence ID" value="MFH5254420.1"/>
    <property type="molecule type" value="Genomic_DNA"/>
</dbReference>
<keyword evidence="1" id="KW-0175">Coiled coil</keyword>